<evidence type="ECO:0000313" key="3">
    <source>
        <dbReference type="EMBL" id="GAA1233429.1"/>
    </source>
</evidence>
<dbReference type="Gene3D" id="1.10.10.60">
    <property type="entry name" value="Homeodomain-like"/>
    <property type="match status" value="1"/>
</dbReference>
<feature type="region of interest" description="Disordered" evidence="1">
    <location>
        <begin position="419"/>
        <end position="440"/>
    </location>
</feature>
<evidence type="ECO:0000313" key="4">
    <source>
        <dbReference type="Proteomes" id="UP001500037"/>
    </source>
</evidence>
<dbReference type="Pfam" id="PF22483">
    <property type="entry name" value="Mu-transpos_C_2"/>
    <property type="match status" value="1"/>
</dbReference>
<feature type="domain" description="Transposase for insertion sequence element IS21-like C-terminal" evidence="2">
    <location>
        <begin position="281"/>
        <end position="346"/>
    </location>
</feature>
<comment type="caution">
    <text evidence="3">The sequence shown here is derived from an EMBL/GenBank/DDBJ whole genome shotgun (WGS) entry which is preliminary data.</text>
</comment>
<sequence>MLLSWEEYMEALRLNRQGWSVSAISRHLGRDRKTVRSHLSGKRTPGIRSPAPDVFPQFLPYCRLRLAQDPHLAAAVLFDEVVELSYPGGYSTFTRALRKHQARPRCQQCQGLGATGGARTVQGAEEAIRFDWLELPDPPARWGRENRAHVLLGSLTRSGRWRAALAENVGLPQLVEAMEHVMRRLGGTPEYWWFGRPCAVHGDTGSRVRPQFRQVARYYGARVRLCPDDEPLSPARERLDGATRSWWSALPDDTTLQGAQESLDRLAARMDAPGTEDLRGLPPTPYPVWICDRRTVTEAGTVPFRGNFYEVPHHLAGAVVEVRRRLDQPFLSVTTTAGAVIARYALAPTGTGRTVGERSGTVVVLNRYPTKRLVAPSPAGAAPPCRGRSPLPPSEEALAEADVLRRKLAAASTCRLRADQETAIERVPPQRDGLGSPGER</sequence>
<accession>A0ABP4GQW7</accession>
<organism evidence="3 4">
    <name type="scientific">Kitasatospora nipponensis</name>
    <dbReference type="NCBI Taxonomy" id="258049"/>
    <lineage>
        <taxon>Bacteria</taxon>
        <taxon>Bacillati</taxon>
        <taxon>Actinomycetota</taxon>
        <taxon>Actinomycetes</taxon>
        <taxon>Kitasatosporales</taxon>
        <taxon>Streptomycetaceae</taxon>
        <taxon>Kitasatospora</taxon>
    </lineage>
</organism>
<dbReference type="PANTHER" id="PTHR35004:SF7">
    <property type="entry name" value="INTEGRASE PROTEIN"/>
    <property type="match status" value="1"/>
</dbReference>
<dbReference type="Proteomes" id="UP001500037">
    <property type="component" value="Unassembled WGS sequence"/>
</dbReference>
<evidence type="ECO:0000259" key="2">
    <source>
        <dbReference type="Pfam" id="PF22483"/>
    </source>
</evidence>
<dbReference type="InterPro" id="IPR054353">
    <property type="entry name" value="IstA-like_C"/>
</dbReference>
<protein>
    <submittedName>
        <fullName evidence="3">DDE-type integrase/transposase/recombinase</fullName>
    </submittedName>
</protein>
<name>A0ABP4GQW7_9ACTN</name>
<keyword evidence="4" id="KW-1185">Reference proteome</keyword>
<reference evidence="4" key="1">
    <citation type="journal article" date="2019" name="Int. J. Syst. Evol. Microbiol.">
        <title>The Global Catalogue of Microorganisms (GCM) 10K type strain sequencing project: providing services to taxonomists for standard genome sequencing and annotation.</title>
        <authorList>
            <consortium name="The Broad Institute Genomics Platform"/>
            <consortium name="The Broad Institute Genome Sequencing Center for Infectious Disease"/>
            <person name="Wu L."/>
            <person name="Ma J."/>
        </authorList>
    </citation>
    <scope>NUCLEOTIDE SEQUENCE [LARGE SCALE GENOMIC DNA]</scope>
    <source>
        <strain evidence="4">JCM 13004</strain>
    </source>
</reference>
<dbReference type="EMBL" id="BAAALF010000033">
    <property type="protein sequence ID" value="GAA1233429.1"/>
    <property type="molecule type" value="Genomic_DNA"/>
</dbReference>
<proteinExistence type="predicted"/>
<evidence type="ECO:0000256" key="1">
    <source>
        <dbReference type="SAM" id="MobiDB-lite"/>
    </source>
</evidence>
<gene>
    <name evidence="3" type="ORF">GCM10009665_24640</name>
</gene>
<dbReference type="PANTHER" id="PTHR35004">
    <property type="entry name" value="TRANSPOSASE RV3428C-RELATED"/>
    <property type="match status" value="1"/>
</dbReference>
<feature type="region of interest" description="Disordered" evidence="1">
    <location>
        <begin position="376"/>
        <end position="396"/>
    </location>
</feature>